<dbReference type="EMBL" id="DNWC01000029">
    <property type="protein sequence ID" value="HBJ07740.1"/>
    <property type="molecule type" value="Genomic_DNA"/>
</dbReference>
<accession>A0A354LZQ1</accession>
<evidence type="ECO:0000313" key="2">
    <source>
        <dbReference type="Proteomes" id="UP000262954"/>
    </source>
</evidence>
<proteinExistence type="predicted"/>
<evidence type="ECO:0000313" key="1">
    <source>
        <dbReference type="EMBL" id="HBJ07740.1"/>
    </source>
</evidence>
<reference evidence="1 2" key="1">
    <citation type="journal article" date="2018" name="Nat. Biotechnol.">
        <title>A standardized bacterial taxonomy based on genome phylogeny substantially revises the tree of life.</title>
        <authorList>
            <person name="Parks D.H."/>
            <person name="Chuvochina M."/>
            <person name="Waite D.W."/>
            <person name="Rinke C."/>
            <person name="Skarshewski A."/>
            <person name="Chaumeil P.A."/>
            <person name="Hugenholtz P."/>
        </authorList>
    </citation>
    <scope>NUCLEOTIDE SEQUENCE [LARGE SCALE GENOMIC DNA]</scope>
    <source>
        <strain evidence="1">UBA11482</strain>
    </source>
</reference>
<sequence length="167" mass="19215">MIPQKSHYSVANDIVYISVTFDGDEKAREFVAKMFLCFKSQKKAVVIEDASLYNYKGYFHGTELLEFGDSIIALDANYNDVLKVISNWCFYEIGASIYFMDDNTNYCALLSKQSNCHRVGKKDFTNVLDRNASVSIHQELDYTVNVFCKKSTFGTVWDILKKEKFDL</sequence>
<comment type="caution">
    <text evidence="1">The sequence shown here is derived from an EMBL/GenBank/DDBJ whole genome shotgun (WGS) entry which is preliminary data.</text>
</comment>
<gene>
    <name evidence="1" type="ORF">DDY73_01930</name>
</gene>
<dbReference type="Proteomes" id="UP000262954">
    <property type="component" value="Unassembled WGS sequence"/>
</dbReference>
<organism evidence="1 2">
    <name type="scientific">Coprobacter fastidiosus</name>
    <dbReference type="NCBI Taxonomy" id="1099853"/>
    <lineage>
        <taxon>Bacteria</taxon>
        <taxon>Pseudomonadati</taxon>
        <taxon>Bacteroidota</taxon>
        <taxon>Bacteroidia</taxon>
        <taxon>Bacteroidales</taxon>
        <taxon>Barnesiellaceae</taxon>
        <taxon>Coprobacter</taxon>
    </lineage>
</organism>
<protein>
    <submittedName>
        <fullName evidence="1">Uncharacterized protein</fullName>
    </submittedName>
</protein>
<name>A0A354LZQ1_9BACT</name>
<dbReference type="AlphaFoldDB" id="A0A354LZQ1"/>